<protein>
    <recommendedName>
        <fullName evidence="4">HTH CENPB-type domain-containing protein</fullName>
    </recommendedName>
</protein>
<feature type="compositionally biased region" description="Acidic residues" evidence="1">
    <location>
        <begin position="214"/>
        <end position="227"/>
    </location>
</feature>
<sequence>MEATIRDIHRGLSIKRAAEQNSVPRITLPRTPLGRKMGPSSWLRKEEMIVKWVITMSKAGFPVTKEDLMSSVQQLVKELNRGIPFKDGRPGRKRCKAFLKRNPNLSLRTPQNLTSSRADVSSERLMAWYWRYLKDSKSRETEHNTNSGTPPIQDHELTEYETCPSAEDVEMPGSVTPEHDMQASTSPVTFTSTCYSGRSRTTMTRETFPQNDTSSEDDPPLLDSSDEWTEHSGDEELDMQKLGDSTIRPGSFALVKFLGGKRAATKSVDKSKKIFTPKDDVSYINIPKWKVFYLHHKWCHMEPG</sequence>
<dbReference type="Proteomes" id="UP001159363">
    <property type="component" value="Chromosome 1"/>
</dbReference>
<proteinExistence type="predicted"/>
<keyword evidence="3" id="KW-1185">Reference proteome</keyword>
<feature type="region of interest" description="Disordered" evidence="1">
    <location>
        <begin position="167"/>
        <end position="234"/>
    </location>
</feature>
<evidence type="ECO:0000313" key="3">
    <source>
        <dbReference type="Proteomes" id="UP001159363"/>
    </source>
</evidence>
<evidence type="ECO:0008006" key="4">
    <source>
        <dbReference type="Google" id="ProtNLM"/>
    </source>
</evidence>
<evidence type="ECO:0000313" key="2">
    <source>
        <dbReference type="EMBL" id="KAJ8895007.1"/>
    </source>
</evidence>
<name>A0ABQ9IEB4_9NEOP</name>
<feature type="compositionally biased region" description="Polar residues" evidence="1">
    <location>
        <begin position="182"/>
        <end position="213"/>
    </location>
</feature>
<accession>A0ABQ9IEB4</accession>
<gene>
    <name evidence="2" type="ORF">PR048_000316</name>
</gene>
<evidence type="ECO:0000256" key="1">
    <source>
        <dbReference type="SAM" id="MobiDB-lite"/>
    </source>
</evidence>
<organism evidence="2 3">
    <name type="scientific">Dryococelus australis</name>
    <dbReference type="NCBI Taxonomy" id="614101"/>
    <lineage>
        <taxon>Eukaryota</taxon>
        <taxon>Metazoa</taxon>
        <taxon>Ecdysozoa</taxon>
        <taxon>Arthropoda</taxon>
        <taxon>Hexapoda</taxon>
        <taxon>Insecta</taxon>
        <taxon>Pterygota</taxon>
        <taxon>Neoptera</taxon>
        <taxon>Polyneoptera</taxon>
        <taxon>Phasmatodea</taxon>
        <taxon>Verophasmatodea</taxon>
        <taxon>Anareolatae</taxon>
        <taxon>Phasmatidae</taxon>
        <taxon>Eurycanthinae</taxon>
        <taxon>Dryococelus</taxon>
    </lineage>
</organism>
<comment type="caution">
    <text evidence="2">The sequence shown here is derived from an EMBL/GenBank/DDBJ whole genome shotgun (WGS) entry which is preliminary data.</text>
</comment>
<dbReference type="EMBL" id="JARBHB010000001">
    <property type="protein sequence ID" value="KAJ8895007.1"/>
    <property type="molecule type" value="Genomic_DNA"/>
</dbReference>
<reference evidence="2 3" key="1">
    <citation type="submission" date="2023-02" db="EMBL/GenBank/DDBJ databases">
        <title>LHISI_Scaffold_Assembly.</title>
        <authorList>
            <person name="Stuart O.P."/>
            <person name="Cleave R."/>
            <person name="Magrath M.J.L."/>
            <person name="Mikheyev A.S."/>
        </authorList>
    </citation>
    <scope>NUCLEOTIDE SEQUENCE [LARGE SCALE GENOMIC DNA]</scope>
    <source>
        <strain evidence="2">Daus_M_001</strain>
        <tissue evidence="2">Leg muscle</tissue>
    </source>
</reference>